<reference evidence="1 2" key="1">
    <citation type="submission" date="2021-01" db="EMBL/GenBank/DDBJ databases">
        <title>Identification and Characterization of Corynebacterium sp.</title>
        <authorList>
            <person name="Luo Q."/>
            <person name="Qu P."/>
            <person name="Chen Q."/>
        </authorList>
    </citation>
    <scope>NUCLEOTIDE SEQUENCE [LARGE SCALE GENOMIC DNA]</scope>
    <source>
        <strain evidence="1 2">MC-18</strain>
    </source>
</reference>
<dbReference type="EMBL" id="JAEUWV010000001">
    <property type="protein sequence ID" value="MCO6393441.1"/>
    <property type="molecule type" value="Genomic_DNA"/>
</dbReference>
<dbReference type="AlphaFoldDB" id="A0AAW5HUI4"/>
<gene>
    <name evidence="1" type="ORF">JMN37_00355</name>
</gene>
<dbReference type="Proteomes" id="UP001205920">
    <property type="component" value="Unassembled WGS sequence"/>
</dbReference>
<name>A0AAW5HUI4_9CORY</name>
<protein>
    <submittedName>
        <fullName evidence="1">Uncharacterized protein</fullName>
    </submittedName>
</protein>
<comment type="caution">
    <text evidence="1">The sequence shown here is derived from an EMBL/GenBank/DDBJ whole genome shotgun (WGS) entry which is preliminary data.</text>
</comment>
<proteinExistence type="predicted"/>
<evidence type="ECO:0000313" key="1">
    <source>
        <dbReference type="EMBL" id="MCO6393441.1"/>
    </source>
</evidence>
<evidence type="ECO:0000313" key="2">
    <source>
        <dbReference type="Proteomes" id="UP001205920"/>
    </source>
</evidence>
<keyword evidence="2" id="KW-1185">Reference proteome</keyword>
<sequence length="150" mass="16490">MAPGLVCVFDSDSVEGLTHQSIGAMGLTVHQAWNSAARMLSTDLLEGRVILDYLPAENSLGFGAPKGVQVQSSAGYAASWLAHPQLFSTLYAHVDRVLMPHNELLFYSRDQQELFVFDATLEEVLAFANPEHVMRYSVGFPLSCDSRVRS</sequence>
<accession>A0AAW5HUI4</accession>
<organism evidence="1 2">
    <name type="scientific">Corynebacterium lipophilum</name>
    <dbReference type="NCBI Taxonomy" id="2804918"/>
    <lineage>
        <taxon>Bacteria</taxon>
        <taxon>Bacillati</taxon>
        <taxon>Actinomycetota</taxon>
        <taxon>Actinomycetes</taxon>
        <taxon>Mycobacteriales</taxon>
        <taxon>Corynebacteriaceae</taxon>
        <taxon>Corynebacterium</taxon>
    </lineage>
</organism>